<reference evidence="1" key="1">
    <citation type="journal article" date="2014" name="Int. J. Syst. Evol. Microbiol.">
        <title>Complete genome sequence of Corynebacterium casei LMG S-19264T (=DSM 44701T), isolated from a smear-ripened cheese.</title>
        <authorList>
            <consortium name="US DOE Joint Genome Institute (JGI-PGF)"/>
            <person name="Walter F."/>
            <person name="Albersmeier A."/>
            <person name="Kalinowski J."/>
            <person name="Ruckert C."/>
        </authorList>
    </citation>
    <scope>NUCLEOTIDE SEQUENCE</scope>
    <source>
        <strain evidence="1">KCTC 42651</strain>
    </source>
</reference>
<keyword evidence="2" id="KW-1185">Reference proteome</keyword>
<accession>A0A918XN88</accession>
<comment type="caution">
    <text evidence="1">The sequence shown here is derived from an EMBL/GenBank/DDBJ whole genome shotgun (WGS) entry which is preliminary data.</text>
</comment>
<name>A0A918XN88_9PROT</name>
<gene>
    <name evidence="1" type="ORF">GCM10017083_05370</name>
</gene>
<dbReference type="RefSeq" id="WP_189987353.1">
    <property type="nucleotide sequence ID" value="NZ_BMZS01000001.1"/>
</dbReference>
<evidence type="ECO:0000313" key="1">
    <source>
        <dbReference type="EMBL" id="GHD41220.1"/>
    </source>
</evidence>
<organism evidence="1 2">
    <name type="scientific">Thalassobaculum fulvum</name>
    <dbReference type="NCBI Taxonomy" id="1633335"/>
    <lineage>
        <taxon>Bacteria</taxon>
        <taxon>Pseudomonadati</taxon>
        <taxon>Pseudomonadota</taxon>
        <taxon>Alphaproteobacteria</taxon>
        <taxon>Rhodospirillales</taxon>
        <taxon>Thalassobaculaceae</taxon>
        <taxon>Thalassobaculum</taxon>
    </lineage>
</organism>
<dbReference type="EMBL" id="BMZS01000001">
    <property type="protein sequence ID" value="GHD41220.1"/>
    <property type="molecule type" value="Genomic_DNA"/>
</dbReference>
<sequence length="167" mass="18717">MIDTVTFEPAGRRFVNLPRDTPPARFGPLAGFVEIWGSKRRGDRLPAWSSFDFYDFVGWHGLIYVDQIVSVDPYEARCRLWGTRLVELLGHDETGELFSESPAAGEPGLRESNERIARNGEIGITLGRARSYNRETPFTVVKLPCAEDGVTVDRIVGCSQPDFLLEV</sequence>
<protein>
    <submittedName>
        <fullName evidence="1">Uncharacterized protein</fullName>
    </submittedName>
</protein>
<dbReference type="AlphaFoldDB" id="A0A918XN88"/>
<proteinExistence type="predicted"/>
<evidence type="ECO:0000313" key="2">
    <source>
        <dbReference type="Proteomes" id="UP000630353"/>
    </source>
</evidence>
<dbReference type="Proteomes" id="UP000630353">
    <property type="component" value="Unassembled WGS sequence"/>
</dbReference>
<reference evidence="1" key="2">
    <citation type="submission" date="2020-09" db="EMBL/GenBank/DDBJ databases">
        <authorList>
            <person name="Sun Q."/>
            <person name="Kim S."/>
        </authorList>
    </citation>
    <scope>NUCLEOTIDE SEQUENCE</scope>
    <source>
        <strain evidence="1">KCTC 42651</strain>
    </source>
</reference>